<comment type="subcellular location">
    <subcellularLocation>
        <location evidence="1">Cell membrane</location>
        <topology evidence="1">Multi-pass membrane protein</topology>
    </subcellularLocation>
</comment>
<evidence type="ECO:0000259" key="8">
    <source>
        <dbReference type="Pfam" id="PF01757"/>
    </source>
</evidence>
<accession>A0A2Z6TE30</accession>
<dbReference type="PANTHER" id="PTHR40074:SF2">
    <property type="entry name" value="O-ACETYLTRANSFERASE WECH"/>
    <property type="match status" value="1"/>
</dbReference>
<evidence type="ECO:0000256" key="5">
    <source>
        <dbReference type="ARBA" id="ARBA00022989"/>
    </source>
</evidence>
<evidence type="ECO:0000256" key="7">
    <source>
        <dbReference type="SAM" id="Phobius"/>
    </source>
</evidence>
<feature type="transmembrane region" description="Helical" evidence="7">
    <location>
        <begin position="53"/>
        <end position="70"/>
    </location>
</feature>
<keyword evidence="5 7" id="KW-1133">Transmembrane helix</keyword>
<keyword evidence="9" id="KW-0808">Transferase</keyword>
<gene>
    <name evidence="9" type="ORF">LrDSM24759_11890</name>
</gene>
<dbReference type="PANTHER" id="PTHR40074">
    <property type="entry name" value="O-ACETYLTRANSFERASE WECH"/>
    <property type="match status" value="1"/>
</dbReference>
<feature type="transmembrane region" description="Helical" evidence="7">
    <location>
        <begin position="12"/>
        <end position="33"/>
    </location>
</feature>
<dbReference type="RefSeq" id="WP_117118604.1">
    <property type="nucleotide sequence ID" value="NZ_BFBY01000009.1"/>
</dbReference>
<dbReference type="EMBL" id="BFBY01000009">
    <property type="protein sequence ID" value="GBG05275.1"/>
    <property type="molecule type" value="Genomic_DNA"/>
</dbReference>
<feature type="transmembrane region" description="Helical" evidence="7">
    <location>
        <begin position="123"/>
        <end position="139"/>
    </location>
</feature>
<dbReference type="Pfam" id="PF01757">
    <property type="entry name" value="Acyl_transf_3"/>
    <property type="match status" value="1"/>
</dbReference>
<keyword evidence="10" id="KW-1185">Reference proteome</keyword>
<feature type="domain" description="Acyltransferase 3" evidence="8">
    <location>
        <begin position="6"/>
        <end position="350"/>
    </location>
</feature>
<keyword evidence="4 7" id="KW-0812">Transmembrane</keyword>
<dbReference type="OrthoDB" id="9810469at2"/>
<keyword evidence="3" id="KW-1003">Cell membrane</keyword>
<feature type="transmembrane region" description="Helical" evidence="7">
    <location>
        <begin position="151"/>
        <end position="173"/>
    </location>
</feature>
<organism evidence="9 10">
    <name type="scientific">Lactobacillus rodentium</name>
    <dbReference type="NCBI Taxonomy" id="947835"/>
    <lineage>
        <taxon>Bacteria</taxon>
        <taxon>Bacillati</taxon>
        <taxon>Bacillota</taxon>
        <taxon>Bacilli</taxon>
        <taxon>Lactobacillales</taxon>
        <taxon>Lactobacillaceae</taxon>
        <taxon>Lactobacillus</taxon>
    </lineage>
</organism>
<feature type="transmembrane region" description="Helical" evidence="7">
    <location>
        <begin position="82"/>
        <end position="103"/>
    </location>
</feature>
<protein>
    <submittedName>
        <fullName evidence="9">Acyltransferase</fullName>
    </submittedName>
</protein>
<dbReference type="GO" id="GO:0005886">
    <property type="term" value="C:plasma membrane"/>
    <property type="evidence" value="ECO:0007669"/>
    <property type="project" value="UniProtKB-SubCell"/>
</dbReference>
<dbReference type="AlphaFoldDB" id="A0A2Z6TE30"/>
<evidence type="ECO:0000313" key="10">
    <source>
        <dbReference type="Proteomes" id="UP000257317"/>
    </source>
</evidence>
<dbReference type="Proteomes" id="UP000257317">
    <property type="component" value="Unassembled WGS sequence"/>
</dbReference>
<feature type="transmembrane region" description="Helical" evidence="7">
    <location>
        <begin position="329"/>
        <end position="354"/>
    </location>
</feature>
<feature type="transmembrane region" description="Helical" evidence="7">
    <location>
        <begin position="227"/>
        <end position="245"/>
    </location>
</feature>
<keyword evidence="9" id="KW-0012">Acyltransferase</keyword>
<feature type="transmembrane region" description="Helical" evidence="7">
    <location>
        <begin position="297"/>
        <end position="317"/>
    </location>
</feature>
<evidence type="ECO:0000313" key="9">
    <source>
        <dbReference type="EMBL" id="GBG05275.1"/>
    </source>
</evidence>
<evidence type="ECO:0000256" key="2">
    <source>
        <dbReference type="ARBA" id="ARBA00007400"/>
    </source>
</evidence>
<sequence length="362" mass="43138">MKTKRIHYLDLLRVLAIICVIIIHMSSQSPFYAKNLHTTSWIGVNFWDSMVRFSVPIFVMISGVLFLDPQRKINMHRVYKKNIVRIITAFIFWDLFYAFYTYFFETHTIRMLLTLIFRGYSHLWFLPMIVGLYLIVPFLRKFTTDQKLMQYYLGLALFFSILLPTFYTTYYALAAHHSMPYMVQLFIYNFQKVTDSVYFRFTMFFSTYFVAGYYFHQAKFTKKTRYLIYLLGLVGLIGGWAFSNFFSLRYNTPITPWYDYMSLPVALTSIAVFLLIKELGEKIDWTQHSQADKLLILLSKLTFGIYLVHFVFVRILVVHLHLFDHIPNTFISVPLGTIAVFIFSTIVMYFISYIPWFNRHIM</sequence>
<comment type="similarity">
    <text evidence="2">Belongs to the acyltransferase 3 family.</text>
</comment>
<evidence type="ECO:0000256" key="6">
    <source>
        <dbReference type="ARBA" id="ARBA00023136"/>
    </source>
</evidence>
<dbReference type="GO" id="GO:0009246">
    <property type="term" value="P:enterobacterial common antigen biosynthetic process"/>
    <property type="evidence" value="ECO:0007669"/>
    <property type="project" value="TreeGrafter"/>
</dbReference>
<comment type="caution">
    <text evidence="9">The sequence shown here is derived from an EMBL/GenBank/DDBJ whole genome shotgun (WGS) entry which is preliminary data.</text>
</comment>
<reference evidence="10" key="1">
    <citation type="submission" date="2018-03" db="EMBL/GenBank/DDBJ databases">
        <title>New taxa in the Lactobacillus gasseri group.</title>
        <authorList>
            <person name="Tanizawa Y."/>
            <person name="Tohno M."/>
            <person name="Endo A."/>
            <person name="Arita M."/>
        </authorList>
    </citation>
    <scope>NUCLEOTIDE SEQUENCE [LARGE SCALE GENOMIC DNA]</scope>
    <source>
        <strain evidence="10">DSM 24759</strain>
    </source>
</reference>
<keyword evidence="6 7" id="KW-0472">Membrane</keyword>
<evidence type="ECO:0000256" key="4">
    <source>
        <dbReference type="ARBA" id="ARBA00022692"/>
    </source>
</evidence>
<feature type="transmembrane region" description="Helical" evidence="7">
    <location>
        <begin position="197"/>
        <end position="215"/>
    </location>
</feature>
<dbReference type="InterPro" id="IPR002656">
    <property type="entry name" value="Acyl_transf_3_dom"/>
</dbReference>
<feature type="transmembrane region" description="Helical" evidence="7">
    <location>
        <begin position="257"/>
        <end position="276"/>
    </location>
</feature>
<evidence type="ECO:0000256" key="1">
    <source>
        <dbReference type="ARBA" id="ARBA00004651"/>
    </source>
</evidence>
<evidence type="ECO:0000256" key="3">
    <source>
        <dbReference type="ARBA" id="ARBA00022475"/>
    </source>
</evidence>
<proteinExistence type="inferred from homology"/>
<name>A0A2Z6TE30_9LACO</name>
<dbReference type="GO" id="GO:0016413">
    <property type="term" value="F:O-acetyltransferase activity"/>
    <property type="evidence" value="ECO:0007669"/>
    <property type="project" value="TreeGrafter"/>
</dbReference>